<dbReference type="PANTHER" id="PTHR43459">
    <property type="entry name" value="ENOYL-COA HYDRATASE"/>
    <property type="match status" value="1"/>
</dbReference>
<evidence type="ECO:0000256" key="1">
    <source>
        <dbReference type="ARBA" id="ARBA00005254"/>
    </source>
</evidence>
<name>A0ABZ2CDA8_9BACI</name>
<dbReference type="Gene3D" id="3.90.226.10">
    <property type="entry name" value="2-enoyl-CoA Hydratase, Chain A, domain 1"/>
    <property type="match status" value="1"/>
</dbReference>
<evidence type="ECO:0000313" key="3">
    <source>
        <dbReference type="EMBL" id="WVX81731.1"/>
    </source>
</evidence>
<dbReference type="PROSITE" id="PS00166">
    <property type="entry name" value="ENOYL_COA_HYDRATASE"/>
    <property type="match status" value="1"/>
</dbReference>
<dbReference type="Gene3D" id="1.10.12.10">
    <property type="entry name" value="Lyase 2-enoyl-coa Hydratase, Chain A, domain 2"/>
    <property type="match status" value="1"/>
</dbReference>
<protein>
    <submittedName>
        <fullName evidence="3">Enoyl-CoA hydratase-related protein</fullName>
    </submittedName>
</protein>
<reference evidence="3 4" key="1">
    <citation type="submission" date="2023-10" db="EMBL/GenBank/DDBJ databases">
        <title>Niallia locisalis sp.nov. isolated from a salt pond sample.</title>
        <authorList>
            <person name="Li X.-J."/>
            <person name="Dong L."/>
        </authorList>
    </citation>
    <scope>NUCLEOTIDE SEQUENCE [LARGE SCALE GENOMIC DNA]</scope>
    <source>
        <strain evidence="3 4">DSM 29761</strain>
    </source>
</reference>
<organism evidence="3 4">
    <name type="scientific">Niallia oryzisoli</name>
    <dbReference type="NCBI Taxonomy" id="1737571"/>
    <lineage>
        <taxon>Bacteria</taxon>
        <taxon>Bacillati</taxon>
        <taxon>Bacillota</taxon>
        <taxon>Bacilli</taxon>
        <taxon>Bacillales</taxon>
        <taxon>Bacillaceae</taxon>
        <taxon>Niallia</taxon>
    </lineage>
</organism>
<keyword evidence="4" id="KW-1185">Reference proteome</keyword>
<dbReference type="Pfam" id="PF00378">
    <property type="entry name" value="ECH_1"/>
    <property type="match status" value="1"/>
</dbReference>
<dbReference type="SUPFAM" id="SSF52096">
    <property type="entry name" value="ClpP/crotonase"/>
    <property type="match status" value="1"/>
</dbReference>
<dbReference type="InterPro" id="IPR014748">
    <property type="entry name" value="Enoyl-CoA_hydra_C"/>
</dbReference>
<dbReference type="InterPro" id="IPR029045">
    <property type="entry name" value="ClpP/crotonase-like_dom_sf"/>
</dbReference>
<dbReference type="CDD" id="cd06558">
    <property type="entry name" value="crotonase-like"/>
    <property type="match status" value="1"/>
</dbReference>
<comment type="similarity">
    <text evidence="1 2">Belongs to the enoyl-CoA hydratase/isomerase family.</text>
</comment>
<dbReference type="InterPro" id="IPR018376">
    <property type="entry name" value="Enoyl-CoA_hyd/isom_CS"/>
</dbReference>
<accession>A0ABZ2CDA8</accession>
<evidence type="ECO:0000313" key="4">
    <source>
        <dbReference type="Proteomes" id="UP001357223"/>
    </source>
</evidence>
<dbReference type="RefSeq" id="WP_338450642.1">
    <property type="nucleotide sequence ID" value="NZ_CP137640.1"/>
</dbReference>
<evidence type="ECO:0000256" key="2">
    <source>
        <dbReference type="RuleBase" id="RU003707"/>
    </source>
</evidence>
<gene>
    <name evidence="3" type="ORF">R4Z09_01400</name>
</gene>
<dbReference type="EMBL" id="CP137640">
    <property type="protein sequence ID" value="WVX81731.1"/>
    <property type="molecule type" value="Genomic_DNA"/>
</dbReference>
<dbReference type="PANTHER" id="PTHR43459:SF1">
    <property type="entry name" value="EG:BACN32G11.4 PROTEIN"/>
    <property type="match status" value="1"/>
</dbReference>
<dbReference type="Proteomes" id="UP001357223">
    <property type="component" value="Chromosome"/>
</dbReference>
<proteinExistence type="inferred from homology"/>
<dbReference type="InterPro" id="IPR001753">
    <property type="entry name" value="Enoyl-CoA_hydra/iso"/>
</dbReference>
<sequence length="258" mass="28986">MDRVILEKHHHYAVIYLNEPETLNAFSRGLKEQLLLTLQEVEKDESIHIVILAGKGKSFCAGGDLKGMAQKLTTLEIKHGMDQAAKIVELIRRMPKLVISAVHGYAAGAGMSLALASDLIIAEEGSKFSLSFKNVGLIPDLGLLYHLPKKVGEWKAKEWIWRGVTIPVEEAYEYGFIYEIAEKNQSLERALVLVEDLLKGALQAFIQSKFIINSSSSLSFEEVIQKENMSQIFLRTTLDHSEGVWSFIEKRKPEFLGK</sequence>